<dbReference type="Proteomes" id="UP000094527">
    <property type="component" value="Unassembled WGS sequence"/>
</dbReference>
<reference evidence="1 2" key="1">
    <citation type="journal article" date="2016" name="Genome Biol. Evol.">
        <title>Gene Family Evolution Reflects Adaptation to Soil Environmental Stressors in the Genome of the Collembolan Orchesella cincta.</title>
        <authorList>
            <person name="Faddeeva-Vakhrusheva A."/>
            <person name="Derks M.F."/>
            <person name="Anvar S.Y."/>
            <person name="Agamennone V."/>
            <person name="Suring W."/>
            <person name="Smit S."/>
            <person name="van Straalen N.M."/>
            <person name="Roelofs D."/>
        </authorList>
    </citation>
    <scope>NUCLEOTIDE SEQUENCE [LARGE SCALE GENOMIC DNA]</scope>
    <source>
        <tissue evidence="1">Mixed pool</tissue>
    </source>
</reference>
<name>A0A1D2M3G7_ORCCI</name>
<evidence type="ECO:0000313" key="1">
    <source>
        <dbReference type="EMBL" id="ODM87517.1"/>
    </source>
</evidence>
<organism evidence="1 2">
    <name type="scientific">Orchesella cincta</name>
    <name type="common">Springtail</name>
    <name type="synonym">Podura cincta</name>
    <dbReference type="NCBI Taxonomy" id="48709"/>
    <lineage>
        <taxon>Eukaryota</taxon>
        <taxon>Metazoa</taxon>
        <taxon>Ecdysozoa</taxon>
        <taxon>Arthropoda</taxon>
        <taxon>Hexapoda</taxon>
        <taxon>Collembola</taxon>
        <taxon>Entomobryomorpha</taxon>
        <taxon>Entomobryoidea</taxon>
        <taxon>Orchesellidae</taxon>
        <taxon>Orchesellinae</taxon>
        <taxon>Orchesella</taxon>
    </lineage>
</organism>
<accession>A0A1D2M3G7</accession>
<comment type="caution">
    <text evidence="1">The sequence shown here is derived from an EMBL/GenBank/DDBJ whole genome shotgun (WGS) entry which is preliminary data.</text>
</comment>
<dbReference type="AlphaFoldDB" id="A0A1D2M3G7"/>
<feature type="non-terminal residue" evidence="1">
    <location>
        <position position="1"/>
    </location>
</feature>
<dbReference type="EMBL" id="LJIJ01005123">
    <property type="protein sequence ID" value="ODM87517.1"/>
    <property type="molecule type" value="Genomic_DNA"/>
</dbReference>
<protein>
    <submittedName>
        <fullName evidence="1">Uncharacterized protein</fullName>
    </submittedName>
</protein>
<keyword evidence="2" id="KW-1185">Reference proteome</keyword>
<evidence type="ECO:0000313" key="2">
    <source>
        <dbReference type="Proteomes" id="UP000094527"/>
    </source>
</evidence>
<gene>
    <name evidence="1" type="ORF">Ocin01_19165</name>
</gene>
<proteinExistence type="predicted"/>
<sequence>YFQVSFLQSGTYDEIMIPIRNRCKIRPLVKVKRA</sequence>